<evidence type="ECO:0000256" key="6">
    <source>
        <dbReference type="ARBA" id="ARBA00023002"/>
    </source>
</evidence>
<evidence type="ECO:0000256" key="10">
    <source>
        <dbReference type="SAM" id="Phobius"/>
    </source>
</evidence>
<dbReference type="GO" id="GO:0004497">
    <property type="term" value="F:monooxygenase activity"/>
    <property type="evidence" value="ECO:0007669"/>
    <property type="project" value="UniProtKB-KW"/>
</dbReference>
<dbReference type="PRINTS" id="PR00463">
    <property type="entry name" value="EP450I"/>
</dbReference>
<dbReference type="InterPro" id="IPR001128">
    <property type="entry name" value="Cyt_P450"/>
</dbReference>
<keyword evidence="4 9" id="KW-0349">Heme</keyword>
<evidence type="ECO:0000256" key="2">
    <source>
        <dbReference type="ARBA" id="ARBA00005179"/>
    </source>
</evidence>
<dbReference type="InterPro" id="IPR036396">
    <property type="entry name" value="Cyt_P450_sf"/>
</dbReference>
<comment type="similarity">
    <text evidence="3">Belongs to the cytochrome P450 family.</text>
</comment>
<protein>
    <recommendedName>
        <fullName evidence="13">Cytochrome P450</fullName>
    </recommendedName>
</protein>
<organism evidence="11 12">
    <name type="scientific">Collybiopsis confluens</name>
    <dbReference type="NCBI Taxonomy" id="2823264"/>
    <lineage>
        <taxon>Eukaryota</taxon>
        <taxon>Fungi</taxon>
        <taxon>Dikarya</taxon>
        <taxon>Basidiomycota</taxon>
        <taxon>Agaricomycotina</taxon>
        <taxon>Agaricomycetes</taxon>
        <taxon>Agaricomycetidae</taxon>
        <taxon>Agaricales</taxon>
        <taxon>Marasmiineae</taxon>
        <taxon>Omphalotaceae</taxon>
        <taxon>Collybiopsis</taxon>
    </lineage>
</organism>
<evidence type="ECO:0000313" key="12">
    <source>
        <dbReference type="Proteomes" id="UP000518752"/>
    </source>
</evidence>
<dbReference type="CDD" id="cd11065">
    <property type="entry name" value="CYP64-like"/>
    <property type="match status" value="2"/>
</dbReference>
<accession>A0A8H5M0Y1</accession>
<feature type="binding site" description="axial binding residue" evidence="9">
    <location>
        <position position="1014"/>
    </location>
    <ligand>
        <name>heme</name>
        <dbReference type="ChEBI" id="CHEBI:30413"/>
    </ligand>
    <ligandPart>
        <name>Fe</name>
        <dbReference type="ChEBI" id="CHEBI:18248"/>
    </ligandPart>
</feature>
<evidence type="ECO:0000256" key="8">
    <source>
        <dbReference type="ARBA" id="ARBA00023033"/>
    </source>
</evidence>
<dbReference type="EMBL" id="JAACJN010000089">
    <property type="protein sequence ID" value="KAF5376584.1"/>
    <property type="molecule type" value="Genomic_DNA"/>
</dbReference>
<dbReference type="Gene3D" id="1.10.630.10">
    <property type="entry name" value="Cytochrome P450"/>
    <property type="match status" value="2"/>
</dbReference>
<dbReference type="PANTHER" id="PTHR46300">
    <property type="entry name" value="P450, PUTATIVE (EUROFUNG)-RELATED-RELATED"/>
    <property type="match status" value="1"/>
</dbReference>
<dbReference type="Pfam" id="PF00067">
    <property type="entry name" value="p450"/>
    <property type="match status" value="2"/>
</dbReference>
<keyword evidence="7 9" id="KW-0408">Iron</keyword>
<evidence type="ECO:0000256" key="3">
    <source>
        <dbReference type="ARBA" id="ARBA00010617"/>
    </source>
</evidence>
<evidence type="ECO:0000313" key="11">
    <source>
        <dbReference type="EMBL" id="KAF5376584.1"/>
    </source>
</evidence>
<comment type="cofactor">
    <cofactor evidence="1 9">
        <name>heme</name>
        <dbReference type="ChEBI" id="CHEBI:30413"/>
    </cofactor>
</comment>
<dbReference type="AlphaFoldDB" id="A0A8H5M0Y1"/>
<evidence type="ECO:0008006" key="13">
    <source>
        <dbReference type="Google" id="ProtNLM"/>
    </source>
</evidence>
<dbReference type="InterPro" id="IPR002401">
    <property type="entry name" value="Cyt_P450_E_grp-I"/>
</dbReference>
<comment type="pathway">
    <text evidence="2">Secondary metabolite biosynthesis.</text>
</comment>
<keyword evidence="12" id="KW-1185">Reference proteome</keyword>
<name>A0A8H5M0Y1_9AGAR</name>
<dbReference type="OrthoDB" id="2789670at2759"/>
<evidence type="ECO:0000256" key="5">
    <source>
        <dbReference type="ARBA" id="ARBA00022723"/>
    </source>
</evidence>
<dbReference type="PROSITE" id="PS00086">
    <property type="entry name" value="CYTOCHROME_P450"/>
    <property type="match status" value="1"/>
</dbReference>
<dbReference type="SUPFAM" id="SSF48264">
    <property type="entry name" value="Cytochrome P450"/>
    <property type="match status" value="2"/>
</dbReference>
<keyword evidence="5 9" id="KW-0479">Metal-binding</keyword>
<dbReference type="InterPro" id="IPR017972">
    <property type="entry name" value="Cyt_P450_CS"/>
</dbReference>
<dbReference type="GO" id="GO:0016705">
    <property type="term" value="F:oxidoreductase activity, acting on paired donors, with incorporation or reduction of molecular oxygen"/>
    <property type="evidence" value="ECO:0007669"/>
    <property type="project" value="InterPro"/>
</dbReference>
<keyword evidence="10" id="KW-0812">Transmembrane</keyword>
<comment type="caution">
    <text evidence="11">The sequence shown here is derived from an EMBL/GenBank/DDBJ whole genome shotgun (WGS) entry which is preliminary data.</text>
</comment>
<sequence length="1088" mass="121621">MALSILHCSLAAVVVVILCHFLRNTKRRDLQVLPPGPPRKPLVGNLFDIPVKKLGCSSRNGMDSMVRPIIASSTAPLAQAVFIAGDLVYMEVLGKSILVLNSIKAVNDLLVDRASLYSDRPTFTMVGELMGLENSIPLLPYGPTLRQHRKLCHLSLSPEAVKKYHRIQEDATVMYLQQLVDTPQTFVEQLRLTAGRIIMSVTYGIPPTTPDDVYIVEAEETMEMIGKSTVPGAHLVDLLPFLRILPSWLPFNSIHSVARAGRDLIWSMISRPFEAVKANRSKGTARPSFTLDCLESFETDTMGLSSQQADHLIRWAAGAMYGAGGESTYATILTFMVAMVKFPDVQKKLQEEIDGVVGRDRLPAIQDRPNLPYVNATIKEALRWRPALPLSIARKLKHDDFYEGYFIPEGTIVMPNIWTISTDDRSGIPSEQFAPERFLQQHVKEPALDPMSVCPGRHLGENNLFLLISGLSASVDLSLPIDSRGAPMSCDPGYTSGLVSHPKPYELNITPRSPEISAMEHKNSNRVTVLEKALINIAYTPGKIALQLNPVNGFSGMLSKRHLTDESRDHQFARPTRRAPSIMLIDATAATLSMIVVGLVIVIWRHFTTRASLPPGPYVDAPPKSQPWKAYRQWSQDFAALESPLIYFKIRGRHVIVNNNLQVALDLLENRNRSLNYSSRPDFPMMNLIGRQDNVGFQRYGPRLKKCRKLLHDALSVRSIPEWIGRVQVECDSLLAGLLRKPHGVESAVHRFVGSIIVQFTYGQELDAEYLRLVEETSKHSTAAMIPGKWAVDSYPFLKHLPAWAPGGIFQIWAADAKKLFETFTQKPFQRVKEHIKNGAVIPSFVYNNLINILDDGSTEEEAILAGTAASLYSAATDTTSTFLLTFFLTMVLYPEIQEKAYQEISRVVGDDRFPVLSDEASLPYIQSIIKELHRFNPPVPLMPRSPAAEDIYEGVRIPSKSWMFTNIWAMTHDEKDYPCPDPAIFAPERFLGEEGLKLRDPRDISFGFGRRRCPGITFANTVTFLVITRTLAAFRIDPVRGSNGEPLLPPLEFVTAFTTPPKEVKCMLVPRSKIMVDMIKNIQSLPE</sequence>
<dbReference type="InterPro" id="IPR050364">
    <property type="entry name" value="Cytochrome_P450_fung"/>
</dbReference>
<reference evidence="11 12" key="1">
    <citation type="journal article" date="2020" name="ISME J.">
        <title>Uncovering the hidden diversity of litter-decomposition mechanisms in mushroom-forming fungi.</title>
        <authorList>
            <person name="Floudas D."/>
            <person name="Bentzer J."/>
            <person name="Ahren D."/>
            <person name="Johansson T."/>
            <person name="Persson P."/>
            <person name="Tunlid A."/>
        </authorList>
    </citation>
    <scope>NUCLEOTIDE SEQUENCE [LARGE SCALE GENOMIC DNA]</scope>
    <source>
        <strain evidence="11 12">CBS 406.79</strain>
    </source>
</reference>
<dbReference type="PANTHER" id="PTHR46300:SF7">
    <property type="entry name" value="P450, PUTATIVE (EUROFUNG)-RELATED"/>
    <property type="match status" value="1"/>
</dbReference>
<evidence type="ECO:0000256" key="9">
    <source>
        <dbReference type="PIRSR" id="PIRSR602401-1"/>
    </source>
</evidence>
<dbReference type="GO" id="GO:0005506">
    <property type="term" value="F:iron ion binding"/>
    <property type="evidence" value="ECO:0007669"/>
    <property type="project" value="InterPro"/>
</dbReference>
<feature type="transmembrane region" description="Helical" evidence="10">
    <location>
        <begin position="582"/>
        <end position="604"/>
    </location>
</feature>
<evidence type="ECO:0000256" key="7">
    <source>
        <dbReference type="ARBA" id="ARBA00023004"/>
    </source>
</evidence>
<dbReference type="PRINTS" id="PR00385">
    <property type="entry name" value="P450"/>
</dbReference>
<evidence type="ECO:0000256" key="4">
    <source>
        <dbReference type="ARBA" id="ARBA00022617"/>
    </source>
</evidence>
<keyword evidence="6" id="KW-0560">Oxidoreductase</keyword>
<evidence type="ECO:0000256" key="1">
    <source>
        <dbReference type="ARBA" id="ARBA00001971"/>
    </source>
</evidence>
<keyword evidence="10" id="KW-1133">Transmembrane helix</keyword>
<keyword evidence="8" id="KW-0503">Monooxygenase</keyword>
<proteinExistence type="inferred from homology"/>
<dbReference type="GO" id="GO:0020037">
    <property type="term" value="F:heme binding"/>
    <property type="evidence" value="ECO:0007669"/>
    <property type="project" value="InterPro"/>
</dbReference>
<dbReference type="Proteomes" id="UP000518752">
    <property type="component" value="Unassembled WGS sequence"/>
</dbReference>
<gene>
    <name evidence="11" type="ORF">D9757_009584</name>
</gene>
<keyword evidence="10" id="KW-0472">Membrane</keyword>